<feature type="transmembrane region" description="Helical" evidence="1">
    <location>
        <begin position="26"/>
        <end position="50"/>
    </location>
</feature>
<sequence>MTDDATDDAPRHQEEQKAFAEEADSLLAITIAPLIWCAHFLVCYCGVAIYCAKWQQAFSLGVLRAGLIGATVLALAGIALIGWFAFRRWDVRTSGDWVHERGISEDRHRFLGHAAFLLALISFIAVCYVTLPLIFIGSCA</sequence>
<evidence type="ECO:0000256" key="1">
    <source>
        <dbReference type="SAM" id="Phobius"/>
    </source>
</evidence>
<protein>
    <recommendedName>
        <fullName evidence="4">Transmembrane protein</fullName>
    </recommendedName>
</protein>
<keyword evidence="1" id="KW-1133">Transmembrane helix</keyword>
<evidence type="ECO:0000313" key="3">
    <source>
        <dbReference type="Proteomes" id="UP000248311"/>
    </source>
</evidence>
<dbReference type="EMBL" id="QJTE01000001">
    <property type="protein sequence ID" value="PYE85561.1"/>
    <property type="molecule type" value="Genomic_DNA"/>
</dbReference>
<dbReference type="Proteomes" id="UP000248311">
    <property type="component" value="Unassembled WGS sequence"/>
</dbReference>
<comment type="caution">
    <text evidence="2">The sequence shown here is derived from an EMBL/GenBank/DDBJ whole genome shotgun (WGS) entry which is preliminary data.</text>
</comment>
<name>A0A318SUI0_9RHOB</name>
<gene>
    <name evidence="2" type="ORF">DFP88_101229</name>
</gene>
<dbReference type="AlphaFoldDB" id="A0A318SUI0"/>
<proteinExistence type="predicted"/>
<keyword evidence="1" id="KW-0472">Membrane</keyword>
<feature type="transmembrane region" description="Helical" evidence="1">
    <location>
        <begin position="114"/>
        <end position="136"/>
    </location>
</feature>
<keyword evidence="1" id="KW-0812">Transmembrane</keyword>
<organism evidence="2 3">
    <name type="scientific">Pseudoroseicyclus aestuarii</name>
    <dbReference type="NCBI Taxonomy" id="1795041"/>
    <lineage>
        <taxon>Bacteria</taxon>
        <taxon>Pseudomonadati</taxon>
        <taxon>Pseudomonadota</taxon>
        <taxon>Alphaproteobacteria</taxon>
        <taxon>Rhodobacterales</taxon>
        <taxon>Paracoccaceae</taxon>
        <taxon>Pseudoroseicyclus</taxon>
    </lineage>
</organism>
<reference evidence="2 3" key="1">
    <citation type="submission" date="2018-06" db="EMBL/GenBank/DDBJ databases">
        <title>Genomic Encyclopedia of Type Strains, Phase III (KMG-III): the genomes of soil and plant-associated and newly described type strains.</title>
        <authorList>
            <person name="Whitman W."/>
        </authorList>
    </citation>
    <scope>NUCLEOTIDE SEQUENCE [LARGE SCALE GENOMIC DNA]</scope>
    <source>
        <strain evidence="2 3">CECT 9025</strain>
    </source>
</reference>
<dbReference type="RefSeq" id="WP_110812608.1">
    <property type="nucleotide sequence ID" value="NZ_QJTE01000001.1"/>
</dbReference>
<keyword evidence="3" id="KW-1185">Reference proteome</keyword>
<dbReference type="OrthoDB" id="7264282at2"/>
<evidence type="ECO:0008006" key="4">
    <source>
        <dbReference type="Google" id="ProtNLM"/>
    </source>
</evidence>
<accession>A0A318SUI0</accession>
<feature type="transmembrane region" description="Helical" evidence="1">
    <location>
        <begin position="62"/>
        <end position="86"/>
    </location>
</feature>
<evidence type="ECO:0000313" key="2">
    <source>
        <dbReference type="EMBL" id="PYE85561.1"/>
    </source>
</evidence>